<keyword evidence="3" id="KW-1185">Reference proteome</keyword>
<feature type="region of interest" description="Disordered" evidence="1">
    <location>
        <begin position="1"/>
        <end position="22"/>
    </location>
</feature>
<dbReference type="AlphaFoldDB" id="A0A8J6C7G8"/>
<dbReference type="OrthoDB" id="10545699at2759"/>
<sequence>MKVSASGAAVEEDEGAAHGARESPARSAHGLLALATWLAVSLHLVLRDLLVGGLGDSNSKFVSFLASVASCVEFRLQKRQTPRSPTGLGRVFSGDELASFHAGAPCRDSLGRAVRVLVGNLWAKFGSATVGSLLVRETPVLLKGPRHVMTFVVALGLVQLCPRDVCFATVNTSKPAQFVLRLSAALYKLRKLVFVTLACKAGTAAPLSLAGTMAYACVVAWVINDGNSNLRAIDNWLRWRGFPRSRHAGGHVRARALLLREALVGLAWAARRFALLALLTASMMAVDAHGWRGANRVLRALALAALLRRQRVDSALADACRQLWTGSLGARRALSRRASAANATAGAVGEGTRLLSPPPPPALRAGAAEHRHARGRESAHAHEPLSAADSESDSSSETLCAAAPASAGAESFEPPLFGARDNAFSDTRRRPGAVVASPDLWARG</sequence>
<comment type="caution">
    <text evidence="2">The sequence shown here is derived from an EMBL/GenBank/DDBJ whole genome shotgun (WGS) entry which is preliminary data.</text>
</comment>
<feature type="compositionally biased region" description="Basic and acidic residues" evidence="1">
    <location>
        <begin position="367"/>
        <end position="383"/>
    </location>
</feature>
<dbReference type="Proteomes" id="UP000751190">
    <property type="component" value="Unassembled WGS sequence"/>
</dbReference>
<evidence type="ECO:0000256" key="1">
    <source>
        <dbReference type="SAM" id="MobiDB-lite"/>
    </source>
</evidence>
<reference evidence="2" key="1">
    <citation type="submission" date="2021-05" db="EMBL/GenBank/DDBJ databases">
        <title>The genome of the haptophyte Pavlova lutheri (Diacronema luteri, Pavlovales) - a model for lipid biosynthesis in eukaryotic algae.</title>
        <authorList>
            <person name="Hulatt C.J."/>
            <person name="Posewitz M.C."/>
        </authorList>
    </citation>
    <scope>NUCLEOTIDE SEQUENCE</scope>
    <source>
        <strain evidence="2">NIVA-4/92</strain>
    </source>
</reference>
<protein>
    <submittedName>
        <fullName evidence="2">Uncharacterized protein</fullName>
    </submittedName>
</protein>
<feature type="region of interest" description="Disordered" evidence="1">
    <location>
        <begin position="345"/>
        <end position="444"/>
    </location>
</feature>
<feature type="compositionally biased region" description="Low complexity" evidence="1">
    <location>
        <begin position="386"/>
        <end position="415"/>
    </location>
</feature>
<proteinExistence type="predicted"/>
<evidence type="ECO:0000313" key="2">
    <source>
        <dbReference type="EMBL" id="KAG8457643.1"/>
    </source>
</evidence>
<dbReference type="EMBL" id="JAGTXO010000066">
    <property type="protein sequence ID" value="KAG8457643.1"/>
    <property type="molecule type" value="Genomic_DNA"/>
</dbReference>
<name>A0A8J6C7G8_DIALT</name>
<organism evidence="2 3">
    <name type="scientific">Diacronema lutheri</name>
    <name type="common">Unicellular marine alga</name>
    <name type="synonym">Monochrysis lutheri</name>
    <dbReference type="NCBI Taxonomy" id="2081491"/>
    <lineage>
        <taxon>Eukaryota</taxon>
        <taxon>Haptista</taxon>
        <taxon>Haptophyta</taxon>
        <taxon>Pavlovophyceae</taxon>
        <taxon>Pavlovales</taxon>
        <taxon>Pavlovaceae</taxon>
        <taxon>Diacronema</taxon>
    </lineage>
</organism>
<accession>A0A8J6C7G8</accession>
<gene>
    <name evidence="2" type="ORF">KFE25_002307</name>
</gene>
<evidence type="ECO:0000313" key="3">
    <source>
        <dbReference type="Proteomes" id="UP000751190"/>
    </source>
</evidence>